<evidence type="ECO:0000256" key="1">
    <source>
        <dbReference type="SAM" id="MobiDB-lite"/>
    </source>
</evidence>
<keyword evidence="3" id="KW-1185">Reference proteome</keyword>
<accession>A0A8J3QC34</accession>
<evidence type="ECO:0000313" key="2">
    <source>
        <dbReference type="EMBL" id="GIH06845.1"/>
    </source>
</evidence>
<dbReference type="EMBL" id="BONY01000030">
    <property type="protein sequence ID" value="GIH06845.1"/>
    <property type="molecule type" value="Genomic_DNA"/>
</dbReference>
<sequence length="64" mass="7188">MHGATRVHSSNQDIRWHNPQAGRSTPDPVEQRSHLVQMGGIDRGGYPNRGRVVERGHHYSLPHG</sequence>
<dbReference type="AlphaFoldDB" id="A0A8J3QC34"/>
<organism evidence="2 3">
    <name type="scientific">Rhizocola hellebori</name>
    <dbReference type="NCBI Taxonomy" id="1392758"/>
    <lineage>
        <taxon>Bacteria</taxon>
        <taxon>Bacillati</taxon>
        <taxon>Actinomycetota</taxon>
        <taxon>Actinomycetes</taxon>
        <taxon>Micromonosporales</taxon>
        <taxon>Micromonosporaceae</taxon>
        <taxon>Rhizocola</taxon>
    </lineage>
</organism>
<feature type="region of interest" description="Disordered" evidence="1">
    <location>
        <begin position="1"/>
        <end position="64"/>
    </location>
</feature>
<dbReference type="Proteomes" id="UP000612899">
    <property type="component" value="Unassembled WGS sequence"/>
</dbReference>
<name>A0A8J3QC34_9ACTN</name>
<comment type="caution">
    <text evidence="2">The sequence shown here is derived from an EMBL/GenBank/DDBJ whole genome shotgun (WGS) entry which is preliminary data.</text>
</comment>
<gene>
    <name evidence="2" type="ORF">Rhe02_49120</name>
</gene>
<evidence type="ECO:0000313" key="3">
    <source>
        <dbReference type="Proteomes" id="UP000612899"/>
    </source>
</evidence>
<reference evidence="2" key="1">
    <citation type="submission" date="2021-01" db="EMBL/GenBank/DDBJ databases">
        <title>Whole genome shotgun sequence of Rhizocola hellebori NBRC 109834.</title>
        <authorList>
            <person name="Komaki H."/>
            <person name="Tamura T."/>
        </authorList>
    </citation>
    <scope>NUCLEOTIDE SEQUENCE</scope>
    <source>
        <strain evidence="2">NBRC 109834</strain>
    </source>
</reference>
<proteinExistence type="predicted"/>
<protein>
    <submittedName>
        <fullName evidence="2">Uncharacterized protein</fullName>
    </submittedName>
</protein>